<keyword evidence="2" id="KW-1133">Transmembrane helix</keyword>
<keyword evidence="2" id="KW-0812">Transmembrane</keyword>
<evidence type="ECO:0000256" key="2">
    <source>
        <dbReference type="SAM" id="Phobius"/>
    </source>
</evidence>
<evidence type="ECO:0008006" key="5">
    <source>
        <dbReference type="Google" id="ProtNLM"/>
    </source>
</evidence>
<protein>
    <recommendedName>
        <fullName evidence="5">VWA domain-containing protein</fullName>
    </recommendedName>
</protein>
<dbReference type="EMBL" id="JAFMYW010000010">
    <property type="protein sequence ID" value="MBO0952089.1"/>
    <property type="molecule type" value="Genomic_DNA"/>
</dbReference>
<name>A0ABS3JQ09_9BACT</name>
<sequence length="404" mass="45463">MNSTDDKSLHDWVRQSLKDYQPAYQPEDWLVIRRQVRRRKWRTGLLISSLLLLMGTAGYIVDLSIADTPPRPRSTSRQTGTLAAVCSPGRERLIKLSSPKRQPASVIPKKPVHTSPSATTVADAQPERVVTPPPSGAQVRPVLGVIQPVRQWPAVTFRTLSPFEMDLEKKLVSGDIGADSTVFAALTRNLRRWPNAVVVCDLTTSMDPFAAQIYAWFRHNSQSPQIQGTVFYTDCDSLGQETRPNGPAGMFFVTREREPRRALPTLLAAARNTLNNRLNAENVVEALQFAHREFPKAQHLILIADNESGVKDMALLPSLNVPVHIIACDTQSGHDYAFEPDQFRIAQHTNGSLHTLDDDIDPGKLTNSTFVRLGSTYYRYVTRRGRFMKTNYRHRPIRVLGLHW</sequence>
<accession>A0ABS3JQ09</accession>
<proteinExistence type="predicted"/>
<evidence type="ECO:0000313" key="3">
    <source>
        <dbReference type="EMBL" id="MBO0952089.1"/>
    </source>
</evidence>
<comment type="caution">
    <text evidence="3">The sequence shown here is derived from an EMBL/GenBank/DDBJ whole genome shotgun (WGS) entry which is preliminary data.</text>
</comment>
<organism evidence="3 4">
    <name type="scientific">Fibrella forsythiae</name>
    <dbReference type="NCBI Taxonomy" id="2817061"/>
    <lineage>
        <taxon>Bacteria</taxon>
        <taxon>Pseudomonadati</taxon>
        <taxon>Bacteroidota</taxon>
        <taxon>Cytophagia</taxon>
        <taxon>Cytophagales</taxon>
        <taxon>Spirosomataceae</taxon>
        <taxon>Fibrella</taxon>
    </lineage>
</organism>
<feature type="region of interest" description="Disordered" evidence="1">
    <location>
        <begin position="97"/>
        <end position="135"/>
    </location>
</feature>
<evidence type="ECO:0000256" key="1">
    <source>
        <dbReference type="SAM" id="MobiDB-lite"/>
    </source>
</evidence>
<reference evidence="3 4" key="1">
    <citation type="submission" date="2021-03" db="EMBL/GenBank/DDBJ databases">
        <title>Fibrella sp. HMF5405 genome sequencing and assembly.</title>
        <authorList>
            <person name="Kang H."/>
            <person name="Kim H."/>
            <person name="Bae S."/>
            <person name="Joh K."/>
        </authorList>
    </citation>
    <scope>NUCLEOTIDE SEQUENCE [LARGE SCALE GENOMIC DNA]</scope>
    <source>
        <strain evidence="3 4">HMF5405</strain>
    </source>
</reference>
<feature type="transmembrane region" description="Helical" evidence="2">
    <location>
        <begin position="43"/>
        <end position="61"/>
    </location>
</feature>
<dbReference type="RefSeq" id="WP_207332046.1">
    <property type="nucleotide sequence ID" value="NZ_JAFMYW010000010.1"/>
</dbReference>
<keyword evidence="2" id="KW-0472">Membrane</keyword>
<keyword evidence="4" id="KW-1185">Reference proteome</keyword>
<evidence type="ECO:0000313" key="4">
    <source>
        <dbReference type="Proteomes" id="UP000664628"/>
    </source>
</evidence>
<gene>
    <name evidence="3" type="ORF">J2I46_26140</name>
</gene>
<dbReference type="Proteomes" id="UP000664628">
    <property type="component" value="Unassembled WGS sequence"/>
</dbReference>